<comment type="caution">
    <text evidence="3">The sequence shown here is derived from an EMBL/GenBank/DDBJ whole genome shotgun (WGS) entry which is preliminary data.</text>
</comment>
<dbReference type="AlphaFoldDB" id="A0AAV6KQA1"/>
<evidence type="ECO:0000313" key="3">
    <source>
        <dbReference type="EMBL" id="KAG5554798.1"/>
    </source>
</evidence>
<feature type="chain" id="PRO_5043753356" evidence="2">
    <location>
        <begin position="20"/>
        <end position="330"/>
    </location>
</feature>
<dbReference type="Proteomes" id="UP000823749">
    <property type="component" value="Chromosome 4"/>
</dbReference>
<feature type="region of interest" description="Disordered" evidence="1">
    <location>
        <begin position="75"/>
        <end position="170"/>
    </location>
</feature>
<feature type="compositionally biased region" description="Basic and acidic residues" evidence="1">
    <location>
        <begin position="221"/>
        <end position="236"/>
    </location>
</feature>
<reference evidence="3" key="1">
    <citation type="submission" date="2020-08" db="EMBL/GenBank/DDBJ databases">
        <title>Plant Genome Project.</title>
        <authorList>
            <person name="Zhang R.-G."/>
        </authorList>
    </citation>
    <scope>NUCLEOTIDE SEQUENCE</scope>
    <source>
        <strain evidence="3">WSP0</strain>
        <tissue evidence="3">Leaf</tissue>
    </source>
</reference>
<keyword evidence="4" id="KW-1185">Reference proteome</keyword>
<protein>
    <submittedName>
        <fullName evidence="3">Uncharacterized protein</fullName>
    </submittedName>
</protein>
<proteinExistence type="predicted"/>
<evidence type="ECO:0000313" key="4">
    <source>
        <dbReference type="Proteomes" id="UP000823749"/>
    </source>
</evidence>
<evidence type="ECO:0000256" key="2">
    <source>
        <dbReference type="SAM" id="SignalP"/>
    </source>
</evidence>
<gene>
    <name evidence="3" type="ORF">RHGRI_012379</name>
</gene>
<accession>A0AAV6KQA1</accession>
<name>A0AAV6KQA1_9ERIC</name>
<organism evidence="3 4">
    <name type="scientific">Rhododendron griersonianum</name>
    <dbReference type="NCBI Taxonomy" id="479676"/>
    <lineage>
        <taxon>Eukaryota</taxon>
        <taxon>Viridiplantae</taxon>
        <taxon>Streptophyta</taxon>
        <taxon>Embryophyta</taxon>
        <taxon>Tracheophyta</taxon>
        <taxon>Spermatophyta</taxon>
        <taxon>Magnoliopsida</taxon>
        <taxon>eudicotyledons</taxon>
        <taxon>Gunneridae</taxon>
        <taxon>Pentapetalae</taxon>
        <taxon>asterids</taxon>
        <taxon>Ericales</taxon>
        <taxon>Ericaceae</taxon>
        <taxon>Ericoideae</taxon>
        <taxon>Rhodoreae</taxon>
        <taxon>Rhododendron</taxon>
    </lineage>
</organism>
<dbReference type="EMBL" id="JACTNZ010000004">
    <property type="protein sequence ID" value="KAG5554798.1"/>
    <property type="molecule type" value="Genomic_DNA"/>
</dbReference>
<evidence type="ECO:0000256" key="1">
    <source>
        <dbReference type="SAM" id="MobiDB-lite"/>
    </source>
</evidence>
<feature type="compositionally biased region" description="Basic and acidic residues" evidence="1">
    <location>
        <begin position="98"/>
        <end position="125"/>
    </location>
</feature>
<feature type="compositionally biased region" description="Acidic residues" evidence="1">
    <location>
        <begin position="126"/>
        <end position="142"/>
    </location>
</feature>
<feature type="signal peptide" evidence="2">
    <location>
        <begin position="1"/>
        <end position="19"/>
    </location>
</feature>
<feature type="compositionally biased region" description="Acidic residues" evidence="1">
    <location>
        <begin position="88"/>
        <end position="97"/>
    </location>
</feature>
<feature type="region of interest" description="Disordered" evidence="1">
    <location>
        <begin position="213"/>
        <end position="236"/>
    </location>
</feature>
<sequence>MIRKFLLWKTMVVVHVISGNSFIEVDNDTLKEISYAKARILIASESSNKIEGEVQLIVNGRKSCVQVVEEETFRTVTSTVHTGNPEAEIQDDEVDNTGDDKDASRNKEVNLADDMERQRKEYSDDKVEEAEKFEEDERDENSDNGSHQSVVGKEPNVEKSPLQVETVGDMAQRNIVSDERFNEESSNSVQGLDSIVQDSQSPLNEECLESINNSSQVQNTEAHEGNEQEQERERDIEDTSILAGGVRVRENSENIGECGRDQVKMVYSGFFMKLISMVVYPFPVHVVFKDFWVGLGGSGGCALFKPIGFRDVSYFQTKKSSGGSSNRPAT</sequence>
<keyword evidence="2" id="KW-0732">Signal</keyword>